<keyword evidence="3" id="KW-0804">Transcription</keyword>
<name>A0A4R4N004_9ACTN</name>
<protein>
    <submittedName>
        <fullName evidence="6">TetR family transcriptional regulator</fullName>
    </submittedName>
</protein>
<dbReference type="GO" id="GO:0000976">
    <property type="term" value="F:transcription cis-regulatory region binding"/>
    <property type="evidence" value="ECO:0007669"/>
    <property type="project" value="TreeGrafter"/>
</dbReference>
<dbReference type="InterPro" id="IPR050109">
    <property type="entry name" value="HTH-type_TetR-like_transc_reg"/>
</dbReference>
<keyword evidence="7" id="KW-1185">Reference proteome</keyword>
<accession>A0A4R4N004</accession>
<dbReference type="SUPFAM" id="SSF46689">
    <property type="entry name" value="Homeodomain-like"/>
    <property type="match status" value="1"/>
</dbReference>
<evidence type="ECO:0000256" key="3">
    <source>
        <dbReference type="ARBA" id="ARBA00023163"/>
    </source>
</evidence>
<dbReference type="InterPro" id="IPR001647">
    <property type="entry name" value="HTH_TetR"/>
</dbReference>
<keyword evidence="2 4" id="KW-0238">DNA-binding</keyword>
<dbReference type="Pfam" id="PF00440">
    <property type="entry name" value="TetR_N"/>
    <property type="match status" value="1"/>
</dbReference>
<dbReference type="PANTHER" id="PTHR30055:SF238">
    <property type="entry name" value="MYCOFACTOCIN BIOSYNTHESIS TRANSCRIPTIONAL REGULATOR MFTR-RELATED"/>
    <property type="match status" value="1"/>
</dbReference>
<dbReference type="EMBL" id="SMJZ01000198">
    <property type="protein sequence ID" value="TDC00170.1"/>
    <property type="molecule type" value="Genomic_DNA"/>
</dbReference>
<evidence type="ECO:0000313" key="6">
    <source>
        <dbReference type="EMBL" id="TDC00170.1"/>
    </source>
</evidence>
<evidence type="ECO:0000256" key="4">
    <source>
        <dbReference type="PROSITE-ProRule" id="PRU00335"/>
    </source>
</evidence>
<dbReference type="AlphaFoldDB" id="A0A4R4N004"/>
<sequence length="190" mass="21134">MADVEGLRDRTRRAVRAELAGRALDLFAERGFDETTVGDIARAAGMSKRSFFRYFPTKEDVVFGEIEVMGEQVAHEIATRPPQEQPWECLHTVLRGWEARINAQVDAMRLIESTPALRTRLLQKRDEARTRIVIALADRGMPPLEADLAAAAAGAALDAVAREWLRTGGTVDRLTLVDTAFTMLRPAFLT</sequence>
<dbReference type="Gene3D" id="1.10.357.10">
    <property type="entry name" value="Tetracycline Repressor, domain 2"/>
    <property type="match status" value="1"/>
</dbReference>
<evidence type="ECO:0000256" key="2">
    <source>
        <dbReference type="ARBA" id="ARBA00023125"/>
    </source>
</evidence>
<evidence type="ECO:0000256" key="1">
    <source>
        <dbReference type="ARBA" id="ARBA00023015"/>
    </source>
</evidence>
<dbReference type="PRINTS" id="PR00455">
    <property type="entry name" value="HTHTETR"/>
</dbReference>
<evidence type="ECO:0000259" key="5">
    <source>
        <dbReference type="PROSITE" id="PS50977"/>
    </source>
</evidence>
<comment type="caution">
    <text evidence="6">The sequence shown here is derived from an EMBL/GenBank/DDBJ whole genome shotgun (WGS) entry which is preliminary data.</text>
</comment>
<dbReference type="PANTHER" id="PTHR30055">
    <property type="entry name" value="HTH-TYPE TRANSCRIPTIONAL REGULATOR RUTR"/>
    <property type="match status" value="1"/>
</dbReference>
<gene>
    <name evidence="6" type="ORF">E1267_35535</name>
</gene>
<dbReference type="GO" id="GO:0003700">
    <property type="term" value="F:DNA-binding transcription factor activity"/>
    <property type="evidence" value="ECO:0007669"/>
    <property type="project" value="TreeGrafter"/>
</dbReference>
<dbReference type="InterPro" id="IPR009057">
    <property type="entry name" value="Homeodomain-like_sf"/>
</dbReference>
<keyword evidence="1" id="KW-0805">Transcription regulation</keyword>
<proteinExistence type="predicted"/>
<feature type="DNA-binding region" description="H-T-H motif" evidence="4">
    <location>
        <begin position="36"/>
        <end position="55"/>
    </location>
</feature>
<dbReference type="OrthoDB" id="8688418at2"/>
<evidence type="ECO:0000313" key="7">
    <source>
        <dbReference type="Proteomes" id="UP000295157"/>
    </source>
</evidence>
<dbReference type="Proteomes" id="UP000295157">
    <property type="component" value="Unassembled WGS sequence"/>
</dbReference>
<dbReference type="PROSITE" id="PS50977">
    <property type="entry name" value="HTH_TETR_2"/>
    <property type="match status" value="1"/>
</dbReference>
<reference evidence="6 7" key="1">
    <citation type="submission" date="2019-02" db="EMBL/GenBank/DDBJ databases">
        <title>Draft genome sequences of novel Actinobacteria.</title>
        <authorList>
            <person name="Sahin N."/>
            <person name="Ay H."/>
            <person name="Saygin H."/>
        </authorList>
    </citation>
    <scope>NUCLEOTIDE SEQUENCE [LARGE SCALE GENOMIC DNA]</scope>
    <source>
        <strain evidence="6 7">KC201</strain>
    </source>
</reference>
<organism evidence="6 7">
    <name type="scientific">Nonomuraea longispora</name>
    <dbReference type="NCBI Taxonomy" id="1848320"/>
    <lineage>
        <taxon>Bacteria</taxon>
        <taxon>Bacillati</taxon>
        <taxon>Actinomycetota</taxon>
        <taxon>Actinomycetes</taxon>
        <taxon>Streptosporangiales</taxon>
        <taxon>Streptosporangiaceae</taxon>
        <taxon>Nonomuraea</taxon>
    </lineage>
</organism>
<feature type="domain" description="HTH tetR-type" evidence="5">
    <location>
        <begin position="13"/>
        <end position="73"/>
    </location>
</feature>